<dbReference type="Proteomes" id="UP001497382">
    <property type="component" value="Unassembled WGS sequence"/>
</dbReference>
<protein>
    <submittedName>
        <fullName evidence="1">Uncharacterized protein</fullName>
    </submittedName>
</protein>
<accession>A0AAV2BRZ4</accession>
<sequence length="64" mass="7611">MNLAVKKTLKSIVLVKSVMKLLNNLKLFKRVFGIICMNWMKINKWFYIYDQQLGMNISKNLNCK</sequence>
<evidence type="ECO:0000313" key="2">
    <source>
        <dbReference type="Proteomes" id="UP001497382"/>
    </source>
</evidence>
<dbReference type="EMBL" id="CAXIEN010000454">
    <property type="protein sequence ID" value="CAL1298113.1"/>
    <property type="molecule type" value="Genomic_DNA"/>
</dbReference>
<organism evidence="1 2">
    <name type="scientific">Larinioides sclopetarius</name>
    <dbReference type="NCBI Taxonomy" id="280406"/>
    <lineage>
        <taxon>Eukaryota</taxon>
        <taxon>Metazoa</taxon>
        <taxon>Ecdysozoa</taxon>
        <taxon>Arthropoda</taxon>
        <taxon>Chelicerata</taxon>
        <taxon>Arachnida</taxon>
        <taxon>Araneae</taxon>
        <taxon>Araneomorphae</taxon>
        <taxon>Entelegynae</taxon>
        <taxon>Araneoidea</taxon>
        <taxon>Araneidae</taxon>
        <taxon>Larinioides</taxon>
    </lineage>
</organism>
<dbReference type="AlphaFoldDB" id="A0AAV2BRZ4"/>
<gene>
    <name evidence="1" type="ORF">LARSCL_LOCUS20706</name>
</gene>
<keyword evidence="2" id="KW-1185">Reference proteome</keyword>
<comment type="caution">
    <text evidence="1">The sequence shown here is derived from an EMBL/GenBank/DDBJ whole genome shotgun (WGS) entry which is preliminary data.</text>
</comment>
<name>A0AAV2BRZ4_9ARAC</name>
<proteinExistence type="predicted"/>
<reference evidence="1 2" key="1">
    <citation type="submission" date="2024-04" db="EMBL/GenBank/DDBJ databases">
        <authorList>
            <person name="Rising A."/>
            <person name="Reimegard J."/>
            <person name="Sonavane S."/>
            <person name="Akerstrom W."/>
            <person name="Nylinder S."/>
            <person name="Hedman E."/>
            <person name="Kallberg Y."/>
        </authorList>
    </citation>
    <scope>NUCLEOTIDE SEQUENCE [LARGE SCALE GENOMIC DNA]</scope>
</reference>
<evidence type="ECO:0000313" key="1">
    <source>
        <dbReference type="EMBL" id="CAL1298113.1"/>
    </source>
</evidence>